<accession>A0AAD9X3T5</accession>
<dbReference type="Pfam" id="PF13968">
    <property type="entry name" value="DUF4220"/>
    <property type="match status" value="1"/>
</dbReference>
<feature type="transmembrane region" description="Helical" evidence="1">
    <location>
        <begin position="26"/>
        <end position="45"/>
    </location>
</feature>
<sequence>MYSTNRRAVIEVIPPRLRKLWKEWDLLLTIVLSLILQLLLSILGNHRKHNRNTWIRILLWSAYTDADSVAIFAVGILSNNLSDILEEDTTAGHVGHPDPSVQLITFWAQFLLLHLGGPDSITAYALEDDELWLRHLLGLVSQTCGAICVFILAWTGKGSCLSIPFHFDVPCWVHQVWIADVGTQGGKQSDTQEDCSNNIVMRSEEVGQIERYIISCRKIILNITLRKKKVTL</sequence>
<keyword evidence="1" id="KW-1133">Transmembrane helix</keyword>
<evidence type="ECO:0000256" key="1">
    <source>
        <dbReference type="SAM" id="Phobius"/>
    </source>
</evidence>
<proteinExistence type="predicted"/>
<dbReference type="InterPro" id="IPR025315">
    <property type="entry name" value="DUF4220"/>
</dbReference>
<evidence type="ECO:0000259" key="2">
    <source>
        <dbReference type="Pfam" id="PF13968"/>
    </source>
</evidence>
<evidence type="ECO:0000313" key="4">
    <source>
        <dbReference type="Proteomes" id="UP001280121"/>
    </source>
</evidence>
<dbReference type="Proteomes" id="UP001280121">
    <property type="component" value="Unassembled WGS sequence"/>
</dbReference>
<gene>
    <name evidence="3" type="ORF">Ddye_012103</name>
</gene>
<name>A0AAD9X3T5_9ROSI</name>
<organism evidence="3 4">
    <name type="scientific">Dipteronia dyeriana</name>
    <dbReference type="NCBI Taxonomy" id="168575"/>
    <lineage>
        <taxon>Eukaryota</taxon>
        <taxon>Viridiplantae</taxon>
        <taxon>Streptophyta</taxon>
        <taxon>Embryophyta</taxon>
        <taxon>Tracheophyta</taxon>
        <taxon>Spermatophyta</taxon>
        <taxon>Magnoliopsida</taxon>
        <taxon>eudicotyledons</taxon>
        <taxon>Gunneridae</taxon>
        <taxon>Pentapetalae</taxon>
        <taxon>rosids</taxon>
        <taxon>malvids</taxon>
        <taxon>Sapindales</taxon>
        <taxon>Sapindaceae</taxon>
        <taxon>Hippocastanoideae</taxon>
        <taxon>Acereae</taxon>
        <taxon>Dipteronia</taxon>
    </lineage>
</organism>
<keyword evidence="1" id="KW-0472">Membrane</keyword>
<dbReference type="PANTHER" id="PTHR31325">
    <property type="entry name" value="OS01G0798800 PROTEIN-RELATED"/>
    <property type="match status" value="1"/>
</dbReference>
<reference evidence="3" key="1">
    <citation type="journal article" date="2023" name="Plant J.">
        <title>Genome sequences and population genomics provide insights into the demographic history, inbreeding, and mutation load of two 'living fossil' tree species of Dipteronia.</title>
        <authorList>
            <person name="Feng Y."/>
            <person name="Comes H.P."/>
            <person name="Chen J."/>
            <person name="Zhu S."/>
            <person name="Lu R."/>
            <person name="Zhang X."/>
            <person name="Li P."/>
            <person name="Qiu J."/>
            <person name="Olsen K.M."/>
            <person name="Qiu Y."/>
        </authorList>
    </citation>
    <scope>NUCLEOTIDE SEQUENCE</scope>
    <source>
        <strain evidence="3">KIB01</strain>
    </source>
</reference>
<evidence type="ECO:0000313" key="3">
    <source>
        <dbReference type="EMBL" id="KAK2652247.1"/>
    </source>
</evidence>
<dbReference type="AlphaFoldDB" id="A0AAD9X3T5"/>
<dbReference type="EMBL" id="JANJYI010000004">
    <property type="protein sequence ID" value="KAK2652247.1"/>
    <property type="molecule type" value="Genomic_DNA"/>
</dbReference>
<feature type="domain" description="DUF4220" evidence="2">
    <location>
        <begin position="60"/>
        <end position="178"/>
    </location>
</feature>
<comment type="caution">
    <text evidence="3">The sequence shown here is derived from an EMBL/GenBank/DDBJ whole genome shotgun (WGS) entry which is preliminary data.</text>
</comment>
<keyword evidence="4" id="KW-1185">Reference proteome</keyword>
<keyword evidence="1" id="KW-0812">Transmembrane</keyword>
<protein>
    <recommendedName>
        <fullName evidence="2">DUF4220 domain-containing protein</fullName>
    </recommendedName>
</protein>